<dbReference type="AlphaFoldDB" id="A0A2Z6GFJ9"/>
<dbReference type="Gene3D" id="1.10.443.10">
    <property type="entry name" value="Intergrase catalytic core"/>
    <property type="match status" value="1"/>
</dbReference>
<protein>
    <recommendedName>
        <fullName evidence="3">Integrase</fullName>
    </recommendedName>
</protein>
<accession>A0A2Z6GFJ9</accession>
<dbReference type="GO" id="GO:0003677">
    <property type="term" value="F:DNA binding"/>
    <property type="evidence" value="ECO:0007669"/>
    <property type="project" value="InterPro"/>
</dbReference>
<proteinExistence type="predicted"/>
<name>A0A2Z6GFJ9_9PROT</name>
<keyword evidence="2" id="KW-1185">Reference proteome</keyword>
<evidence type="ECO:0000313" key="2">
    <source>
        <dbReference type="Proteomes" id="UP000033070"/>
    </source>
</evidence>
<dbReference type="OrthoDB" id="8768428at2"/>
<organism evidence="1 2">
    <name type="scientific">Ferriphaselus amnicola</name>
    <dbReference type="NCBI Taxonomy" id="1188319"/>
    <lineage>
        <taxon>Bacteria</taxon>
        <taxon>Pseudomonadati</taxon>
        <taxon>Pseudomonadota</taxon>
        <taxon>Betaproteobacteria</taxon>
        <taxon>Nitrosomonadales</taxon>
        <taxon>Gallionellaceae</taxon>
        <taxon>Ferriphaselus</taxon>
    </lineage>
</organism>
<dbReference type="EMBL" id="AP018738">
    <property type="protein sequence ID" value="BBE52172.1"/>
    <property type="molecule type" value="Genomic_DNA"/>
</dbReference>
<evidence type="ECO:0000313" key="1">
    <source>
        <dbReference type="EMBL" id="BBE52172.1"/>
    </source>
</evidence>
<dbReference type="InterPro" id="IPR013762">
    <property type="entry name" value="Integrase-like_cat_sf"/>
</dbReference>
<reference evidence="1 2" key="1">
    <citation type="submission" date="2018-06" db="EMBL/GenBank/DDBJ databases">
        <title>OYT1 Genome Sequencing.</title>
        <authorList>
            <person name="Kato S."/>
            <person name="Itoh T."/>
            <person name="Ohkuma M."/>
        </authorList>
    </citation>
    <scope>NUCLEOTIDE SEQUENCE [LARGE SCALE GENOMIC DNA]</scope>
    <source>
        <strain evidence="1 2">OYT1</strain>
    </source>
</reference>
<dbReference type="GO" id="GO:0006310">
    <property type="term" value="P:DNA recombination"/>
    <property type="evidence" value="ECO:0007669"/>
    <property type="project" value="InterPro"/>
</dbReference>
<dbReference type="KEGG" id="fam:OYT1_ch2665"/>
<dbReference type="GO" id="GO:0015074">
    <property type="term" value="P:DNA integration"/>
    <property type="evidence" value="ECO:0007669"/>
    <property type="project" value="InterPro"/>
</dbReference>
<gene>
    <name evidence="1" type="ORF">OYT1_ch2665</name>
</gene>
<dbReference type="Proteomes" id="UP000033070">
    <property type="component" value="Chromosome"/>
</dbReference>
<evidence type="ECO:0008006" key="3">
    <source>
        <dbReference type="Google" id="ProtNLM"/>
    </source>
</evidence>
<dbReference type="STRING" id="1188319.OYT1_02257"/>
<sequence length="682" mass="77762">MKIEARIYLNGVTKGPDPWDENKGIYLPLDHIICRDVDGTPHTVGEFVWPWTAYTAHQKRFLLHFYYWKQKANKINANMMDITVEREARMRELQFLMTRQIYYGNESAPNTLKNKLAVLRKLARFSESQGCAVRDVLTQTALLDAFGASLPNQIMADWITWITFLRQLDPQMQLGFTLATPKCWKEVERRAKEYRDNVHQFAPLPTRIYAALINNLSAELDDIEVHKSRLMAALREAFDLYHHAKATETEHGLRIGGALIKKHNLGAYLERRGYGSNQLRSIGGALREIFQVCKLQIHVFSGMRDTEARHLPFHCMASEESNHGRKHCLIIGSTTKFNKGRRLRTKWVTTERDGFRAIRLAQEFAAMYYKVLGVTPSKADDIKDNYPLFPSTAYLPWMMGQPVLPGVRISACGTKLSHTDAMDSMLSRLCATIDEQDIAELEDIDPFRAWHEESEFMVGQRWPLTTHQLRRSLAVYANASGLVRLSSLRRQLQHMTREMALYYGRGSTFCKNFIADDPAGFKKHIAVDWQDGAEEAEMLAFVRDVLNSAEPMFGGAGNFYERQRERGEVMSREEVGKQMKAGLLAYRDGPLGGCTRPGMCETRKGLNLIDTVCATNGCKHLIGKHSKIVQTIRLKRAAIAHITPGSITEVMEREELETLERVEREWRLQEHPAAHSTGDGNA</sequence>
<dbReference type="RefSeq" id="WP_062627350.1">
    <property type="nucleotide sequence ID" value="NZ_AP018738.1"/>
</dbReference>